<sequence>MNDKQKELYSSARDQIEHNLSIIRPGMTFVEFNEKSWRIPEKYIPFRYTLAIHGTGMADEWPGILLHPDFDQGFSGIIEENMVLNVESLIAEEGSESIKLETQALVTSAGAQRLDSFPWEEG</sequence>
<keyword evidence="2" id="KW-0031">Aminopeptidase</keyword>
<evidence type="ECO:0000313" key="2">
    <source>
        <dbReference type="EMBL" id="MBB4571208.1"/>
    </source>
</evidence>
<dbReference type="SUPFAM" id="SSF55920">
    <property type="entry name" value="Creatinase/aminopeptidase"/>
    <property type="match status" value="1"/>
</dbReference>
<evidence type="ECO:0000313" key="3">
    <source>
        <dbReference type="Proteomes" id="UP000543836"/>
    </source>
</evidence>
<feature type="domain" description="Peptidase M24" evidence="1">
    <location>
        <begin position="3"/>
        <end position="107"/>
    </location>
</feature>
<dbReference type="InterPro" id="IPR000994">
    <property type="entry name" value="Pept_M24"/>
</dbReference>
<reference evidence="2 3" key="1">
    <citation type="submission" date="2020-08" db="EMBL/GenBank/DDBJ databases">
        <title>Genomic Encyclopedia of Type Strains, Phase IV (KMG-V): Genome sequencing to study the core and pangenomes of soil and plant-associated prokaryotes.</title>
        <authorList>
            <person name="Whitman W."/>
        </authorList>
    </citation>
    <scope>NUCLEOTIDE SEQUENCE [LARGE SCALE GENOMIC DNA]</scope>
    <source>
        <strain evidence="2 3">SEMIA 492</strain>
    </source>
</reference>
<dbReference type="InterPro" id="IPR036005">
    <property type="entry name" value="Creatinase/aminopeptidase-like"/>
</dbReference>
<dbReference type="EMBL" id="JACIIG010000020">
    <property type="protein sequence ID" value="MBB4571208.1"/>
    <property type="molecule type" value="Genomic_DNA"/>
</dbReference>
<protein>
    <submittedName>
        <fullName evidence="2">Xaa-Pro aminopeptidase</fullName>
    </submittedName>
</protein>
<dbReference type="Gene3D" id="3.90.230.10">
    <property type="entry name" value="Creatinase/methionine aminopeptidase superfamily"/>
    <property type="match status" value="1"/>
</dbReference>
<dbReference type="Proteomes" id="UP000543836">
    <property type="component" value="Unassembled WGS sequence"/>
</dbReference>
<dbReference type="AlphaFoldDB" id="A0A7W6ZYM9"/>
<dbReference type="Pfam" id="PF00557">
    <property type="entry name" value="Peptidase_M24"/>
    <property type="match status" value="1"/>
</dbReference>
<keyword evidence="2" id="KW-0645">Protease</keyword>
<keyword evidence="2" id="KW-0378">Hydrolase</keyword>
<proteinExistence type="predicted"/>
<name>A0A7W6ZYM9_9HYPH</name>
<keyword evidence="3" id="KW-1185">Reference proteome</keyword>
<gene>
    <name evidence="2" type="ORF">GGE60_005366</name>
</gene>
<evidence type="ECO:0000259" key="1">
    <source>
        <dbReference type="Pfam" id="PF00557"/>
    </source>
</evidence>
<dbReference type="CDD" id="cd01066">
    <property type="entry name" value="APP_MetAP"/>
    <property type="match status" value="1"/>
</dbReference>
<dbReference type="GO" id="GO:0004177">
    <property type="term" value="F:aminopeptidase activity"/>
    <property type="evidence" value="ECO:0007669"/>
    <property type="project" value="UniProtKB-KW"/>
</dbReference>
<accession>A0A7W6ZYM9</accession>
<organism evidence="2 3">
    <name type="scientific">Rhizobium leucaenae</name>
    <dbReference type="NCBI Taxonomy" id="29450"/>
    <lineage>
        <taxon>Bacteria</taxon>
        <taxon>Pseudomonadati</taxon>
        <taxon>Pseudomonadota</taxon>
        <taxon>Alphaproteobacteria</taxon>
        <taxon>Hyphomicrobiales</taxon>
        <taxon>Rhizobiaceae</taxon>
        <taxon>Rhizobium/Agrobacterium group</taxon>
        <taxon>Rhizobium</taxon>
    </lineage>
</organism>
<comment type="caution">
    <text evidence="2">The sequence shown here is derived from an EMBL/GenBank/DDBJ whole genome shotgun (WGS) entry which is preliminary data.</text>
</comment>